<feature type="compositionally biased region" description="Low complexity" evidence="1">
    <location>
        <begin position="211"/>
        <end position="237"/>
    </location>
</feature>
<dbReference type="InterPro" id="IPR036397">
    <property type="entry name" value="RNaseH_sf"/>
</dbReference>
<evidence type="ECO:0000256" key="1">
    <source>
        <dbReference type="SAM" id="MobiDB-lite"/>
    </source>
</evidence>
<dbReference type="Gene3D" id="3.30.420.10">
    <property type="entry name" value="Ribonuclease H-like superfamily/Ribonuclease H"/>
    <property type="match status" value="2"/>
</dbReference>
<evidence type="ECO:0000313" key="3">
    <source>
        <dbReference type="Proteomes" id="UP001235939"/>
    </source>
</evidence>
<reference evidence="2 3" key="1">
    <citation type="submission" date="2022-01" db="EMBL/GenBank/DDBJ databases">
        <title>A chromosomal length assembly of Cordylochernes scorpioides.</title>
        <authorList>
            <person name="Zeh D."/>
            <person name="Zeh J."/>
        </authorList>
    </citation>
    <scope>NUCLEOTIDE SEQUENCE [LARGE SCALE GENOMIC DNA]</scope>
    <source>
        <strain evidence="2">IN4F17</strain>
        <tissue evidence="2">Whole Body</tissue>
    </source>
</reference>
<dbReference type="InterPro" id="IPR052709">
    <property type="entry name" value="Transposase-MT_Hybrid"/>
</dbReference>
<name>A0ABY6KZ18_9ARAC</name>
<feature type="region of interest" description="Disordered" evidence="1">
    <location>
        <begin position="54"/>
        <end position="120"/>
    </location>
</feature>
<dbReference type="PANTHER" id="PTHR46060">
    <property type="entry name" value="MARINER MOS1 TRANSPOSASE-LIKE PROTEIN"/>
    <property type="match status" value="1"/>
</dbReference>
<proteinExistence type="predicted"/>
<organism evidence="2 3">
    <name type="scientific">Cordylochernes scorpioides</name>
    <dbReference type="NCBI Taxonomy" id="51811"/>
    <lineage>
        <taxon>Eukaryota</taxon>
        <taxon>Metazoa</taxon>
        <taxon>Ecdysozoa</taxon>
        <taxon>Arthropoda</taxon>
        <taxon>Chelicerata</taxon>
        <taxon>Arachnida</taxon>
        <taxon>Pseudoscorpiones</taxon>
        <taxon>Cheliferoidea</taxon>
        <taxon>Chernetidae</taxon>
        <taxon>Cordylochernes</taxon>
    </lineage>
</organism>
<sequence length="596" mass="66253">MKLATKLGLSQELILEGLTYGIESEFERLLIAASPTSLERWLEITEAIEVSHCRTTSSASGMELGYPARRRPSTSWQEGQGFRPRNWREKERSSRGPPSANEEPNREPCHRSGSRGTRAIEEDSLTLEKRCEMDNMVHQDIVTKINPDTDWVYPMRVQVTKRGSGIYAAVEGPPHELFKTAARKLQLIHQQQLQQEAQVAARSCPRRPPAGHRGPAPQSTVRRSSSVTPPVAPSSSVLGPHLAASPPPQSAIRLPPRCSWTPGIVAPASPHRLVTAARPYLRLKKTPAKFIPRSLTNEQKLCRLATCEDMLEMTRTDPEWKDKIITGDETWVYGYDPETKRQSAEWRGQDIAPNDFFLFPKLKAVLKGRHFDTREDIIEKSLLALKSIPKEAYKNCFDNWEKRWRWKCLESTNLLGARWGEVYHPTNKIKFGRELQFRGFSAAEAPNHSTTRPWRRMAENSFFSPGEECNPPPCQPLLPRTLRRCGGGATTLTLQDGGEEAAAHLPPAAAAGGPGEDGESQDETPATGQNGLGGSEELPPATNCRTPWARPSVHGAALLASHPARRPVQLRPRTSPHRQVSAAVRHPPPAPLSVDS</sequence>
<dbReference type="EMBL" id="CP092872">
    <property type="protein sequence ID" value="UYV72800.1"/>
    <property type="molecule type" value="Genomic_DNA"/>
</dbReference>
<feature type="region of interest" description="Disordered" evidence="1">
    <location>
        <begin position="505"/>
        <end position="596"/>
    </location>
</feature>
<evidence type="ECO:0000313" key="2">
    <source>
        <dbReference type="EMBL" id="UYV72800.1"/>
    </source>
</evidence>
<dbReference type="Proteomes" id="UP001235939">
    <property type="component" value="Chromosome 10"/>
</dbReference>
<dbReference type="PANTHER" id="PTHR46060:SF1">
    <property type="entry name" value="MARINER MOS1 TRANSPOSASE-LIKE PROTEIN"/>
    <property type="match status" value="1"/>
</dbReference>
<feature type="compositionally biased region" description="Pro residues" evidence="1">
    <location>
        <begin position="586"/>
        <end position="596"/>
    </location>
</feature>
<keyword evidence="3" id="KW-1185">Reference proteome</keyword>
<protein>
    <submittedName>
        <fullName evidence="2">Uncharacterized protein</fullName>
    </submittedName>
</protein>
<accession>A0ABY6KZ18</accession>
<gene>
    <name evidence="2" type="ORF">LAZ67_10000786</name>
</gene>
<feature type="region of interest" description="Disordered" evidence="1">
    <location>
        <begin position="194"/>
        <end position="254"/>
    </location>
</feature>